<dbReference type="RefSeq" id="WP_187686249.1">
    <property type="nucleotide sequence ID" value="NZ_AP023396.1"/>
</dbReference>
<evidence type="ECO:0000259" key="1">
    <source>
        <dbReference type="Pfam" id="PF02589"/>
    </source>
</evidence>
<dbReference type="InterPro" id="IPR024185">
    <property type="entry name" value="FTHF_cligase-like_sf"/>
</dbReference>
<name>A0A7G1KBJ9_9NOCA</name>
<organism evidence="2 3">
    <name type="scientific">Nocardia wallacei</name>
    <dbReference type="NCBI Taxonomy" id="480035"/>
    <lineage>
        <taxon>Bacteria</taxon>
        <taxon>Bacillati</taxon>
        <taxon>Actinomycetota</taxon>
        <taxon>Actinomycetes</taxon>
        <taxon>Mycobacteriales</taxon>
        <taxon>Nocardiaceae</taxon>
        <taxon>Nocardia</taxon>
    </lineage>
</organism>
<evidence type="ECO:0000313" key="2">
    <source>
        <dbReference type="EMBL" id="BCK52548.1"/>
    </source>
</evidence>
<dbReference type="KEGG" id="nwl:NWFMUON74_03200"/>
<evidence type="ECO:0000313" key="3">
    <source>
        <dbReference type="Proteomes" id="UP000516173"/>
    </source>
</evidence>
<protein>
    <recommendedName>
        <fullName evidence="1">LUD domain-containing protein</fullName>
    </recommendedName>
</protein>
<dbReference type="Proteomes" id="UP000516173">
    <property type="component" value="Chromosome"/>
</dbReference>
<proteinExistence type="predicted"/>
<keyword evidence="3" id="KW-1185">Reference proteome</keyword>
<dbReference type="Gene3D" id="3.40.50.10420">
    <property type="entry name" value="NagB/RpiA/CoA transferase-like"/>
    <property type="match status" value="1"/>
</dbReference>
<sequence>MTSQEEFLRRVRDGLLALPDDERTVPVSHRYPRQPAEVSTADRAALVESFVARLKTLGAEVDRITEPEIADRVNLVLRVHGATAVTAPDGLPAEWLEYWSETEGHQVLPDRPHAATADPVDAVVTTCTGAVADSGTLVLDGGPGQLRRTPSRVPGCHVCVVRADQIVSSLPEVLDKLDPRRPVTFFGGPSAAATDQDASDPRQLIVFIVE</sequence>
<dbReference type="Pfam" id="PF02589">
    <property type="entry name" value="LUD_dom"/>
    <property type="match status" value="1"/>
</dbReference>
<dbReference type="SUPFAM" id="SSF100950">
    <property type="entry name" value="NagB/RpiA/CoA transferase-like"/>
    <property type="match status" value="1"/>
</dbReference>
<dbReference type="GeneID" id="80344947"/>
<feature type="domain" description="LUD" evidence="1">
    <location>
        <begin position="117"/>
        <end position="206"/>
    </location>
</feature>
<reference evidence="2 3" key="1">
    <citation type="submission" date="2020-08" db="EMBL/GenBank/DDBJ databases">
        <title>Genome Sequencing of Nocardia wallacei strain FMUON74 and assembly.</title>
        <authorList>
            <person name="Toyokawa M."/>
            <person name="Uesaka K."/>
        </authorList>
    </citation>
    <scope>NUCLEOTIDE SEQUENCE [LARGE SCALE GENOMIC DNA]</scope>
    <source>
        <strain evidence="2 3">FMUON74</strain>
    </source>
</reference>
<dbReference type="PANTHER" id="PTHR43682:SF1">
    <property type="entry name" value="LACTATE UTILIZATION PROTEIN C"/>
    <property type="match status" value="1"/>
</dbReference>
<accession>A0A7G1KBJ9</accession>
<dbReference type="InterPro" id="IPR003741">
    <property type="entry name" value="LUD_dom"/>
</dbReference>
<dbReference type="InterPro" id="IPR037171">
    <property type="entry name" value="NagB/RpiA_transferase-like"/>
</dbReference>
<dbReference type="EMBL" id="AP023396">
    <property type="protein sequence ID" value="BCK52548.1"/>
    <property type="molecule type" value="Genomic_DNA"/>
</dbReference>
<gene>
    <name evidence="2" type="ORF">NWFMUON74_03200</name>
</gene>
<dbReference type="AlphaFoldDB" id="A0A7G1KBJ9"/>
<dbReference type="PANTHER" id="PTHR43682">
    <property type="entry name" value="LACTATE UTILIZATION PROTEIN C"/>
    <property type="match status" value="1"/>
</dbReference>